<dbReference type="EMBL" id="FNDZ01000008">
    <property type="protein sequence ID" value="SDJ15257.1"/>
    <property type="molecule type" value="Genomic_DNA"/>
</dbReference>
<dbReference type="InterPro" id="IPR036812">
    <property type="entry name" value="NAD(P)_OxRdtase_dom_sf"/>
</dbReference>
<dbReference type="InterPro" id="IPR050523">
    <property type="entry name" value="AKR_Detox_Biosynth"/>
</dbReference>
<dbReference type="InterPro" id="IPR023210">
    <property type="entry name" value="NADP_OxRdtase_dom"/>
</dbReference>
<dbReference type="FunFam" id="3.20.20.100:FF:000004">
    <property type="entry name" value="Oxidoreductase, aldo/keto reductase"/>
    <property type="match status" value="1"/>
</dbReference>
<dbReference type="PRINTS" id="PR00069">
    <property type="entry name" value="ALDKETRDTASE"/>
</dbReference>
<dbReference type="PANTHER" id="PTHR43364:SF4">
    <property type="entry name" value="NAD(P)-LINKED OXIDOREDUCTASE SUPERFAMILY PROTEIN"/>
    <property type="match status" value="1"/>
</dbReference>
<dbReference type="InterPro" id="IPR018170">
    <property type="entry name" value="Aldo/ket_reductase_CS"/>
</dbReference>
<protein>
    <submittedName>
        <fullName evidence="3">Predicted oxidoreductase</fullName>
    </submittedName>
</protein>
<dbReference type="InterPro" id="IPR020471">
    <property type="entry name" value="AKR"/>
</dbReference>
<keyword evidence="1" id="KW-0560">Oxidoreductase</keyword>
<accession>A0A1G8RE23</accession>
<dbReference type="SUPFAM" id="SSF51430">
    <property type="entry name" value="NAD(P)-linked oxidoreductase"/>
    <property type="match status" value="1"/>
</dbReference>
<evidence type="ECO:0000259" key="2">
    <source>
        <dbReference type="Pfam" id="PF00248"/>
    </source>
</evidence>
<dbReference type="GO" id="GO:0005829">
    <property type="term" value="C:cytosol"/>
    <property type="evidence" value="ECO:0007669"/>
    <property type="project" value="TreeGrafter"/>
</dbReference>
<evidence type="ECO:0000313" key="3">
    <source>
        <dbReference type="EMBL" id="SDJ15257.1"/>
    </source>
</evidence>
<dbReference type="PROSITE" id="PS00062">
    <property type="entry name" value="ALDOKETO_REDUCTASE_2"/>
    <property type="match status" value="1"/>
</dbReference>
<dbReference type="GO" id="GO:0016491">
    <property type="term" value="F:oxidoreductase activity"/>
    <property type="evidence" value="ECO:0007669"/>
    <property type="project" value="UniProtKB-KW"/>
</dbReference>
<dbReference type="Gene3D" id="3.20.20.100">
    <property type="entry name" value="NADP-dependent oxidoreductase domain"/>
    <property type="match status" value="1"/>
</dbReference>
<sequence length="305" mass="35143">MKKSIYDDFQLNPIGLGTNAVGNPSYNPISEEDSEHMIVKALELGVNFFDTAYYYGFGHSEEVIGEVLKKSNARHKVLLATKGAHRIEGSEIVVDNSPKFLEEEVYKSLKRLQTDYIDLYYIHFPDESTPKYEAVGALQRLREKGVIREIGVSNFTLEQLEEANRDGYIDVVQDEYNLLTREKEEKFIPYLSKNNIGFIPYFPLAAGLLTGKYTKDTVIPERRLKNPNFSTKYLENLRKIEVLKHLAKEKDCQVYQLVLAWYLETDFIDAIIPGAKNAHQIIENQKTKEVTLSKKEFDEINAIFR</sequence>
<dbReference type="Pfam" id="PF00248">
    <property type="entry name" value="Aldo_ket_red"/>
    <property type="match status" value="1"/>
</dbReference>
<name>A0A1G8RE23_9CLOT</name>
<dbReference type="AlphaFoldDB" id="A0A1G8RE23"/>
<dbReference type="PANTHER" id="PTHR43364">
    <property type="entry name" value="NADH-SPECIFIC METHYLGLYOXAL REDUCTASE-RELATED"/>
    <property type="match status" value="1"/>
</dbReference>
<organism evidence="3 4">
    <name type="scientific">Proteiniclasticum ruminis</name>
    <dbReference type="NCBI Taxonomy" id="398199"/>
    <lineage>
        <taxon>Bacteria</taxon>
        <taxon>Bacillati</taxon>
        <taxon>Bacillota</taxon>
        <taxon>Clostridia</taxon>
        <taxon>Eubacteriales</taxon>
        <taxon>Clostridiaceae</taxon>
        <taxon>Proteiniclasticum</taxon>
    </lineage>
</organism>
<proteinExistence type="predicted"/>
<dbReference type="RefSeq" id="WP_031577238.1">
    <property type="nucleotide sequence ID" value="NZ_FNDZ01000008.1"/>
</dbReference>
<evidence type="ECO:0000313" key="4">
    <source>
        <dbReference type="Proteomes" id="UP000183255"/>
    </source>
</evidence>
<gene>
    <name evidence="3" type="ORF">SAMN05421804_10869</name>
</gene>
<reference evidence="3 4" key="1">
    <citation type="submission" date="2016-10" db="EMBL/GenBank/DDBJ databases">
        <authorList>
            <person name="de Groot N.N."/>
        </authorList>
    </citation>
    <scope>NUCLEOTIDE SEQUENCE [LARGE SCALE GENOMIC DNA]</scope>
    <source>
        <strain evidence="3 4">CGMCC 1.5058</strain>
    </source>
</reference>
<feature type="domain" description="NADP-dependent oxidoreductase" evidence="2">
    <location>
        <begin position="13"/>
        <end position="303"/>
    </location>
</feature>
<dbReference type="Proteomes" id="UP000183255">
    <property type="component" value="Unassembled WGS sequence"/>
</dbReference>
<evidence type="ECO:0000256" key="1">
    <source>
        <dbReference type="ARBA" id="ARBA00023002"/>
    </source>
</evidence>